<dbReference type="EMBL" id="BMDW01000012">
    <property type="protein sequence ID" value="GGA51426.1"/>
    <property type="molecule type" value="Genomic_DNA"/>
</dbReference>
<evidence type="ECO:0000256" key="4">
    <source>
        <dbReference type="SAM" id="SignalP"/>
    </source>
</evidence>
<feature type="signal peptide" evidence="4">
    <location>
        <begin position="1"/>
        <end position="23"/>
    </location>
</feature>
<name>A0ABQ1GWK8_9SPHN</name>
<keyword evidence="3" id="KW-0998">Cell outer membrane</keyword>
<organism evidence="6 7">
    <name type="scientific">Sphingomonas psychrolutea</name>
    <dbReference type="NCBI Taxonomy" id="1259676"/>
    <lineage>
        <taxon>Bacteria</taxon>
        <taxon>Pseudomonadati</taxon>
        <taxon>Pseudomonadota</taxon>
        <taxon>Alphaproteobacteria</taxon>
        <taxon>Sphingomonadales</taxon>
        <taxon>Sphingomonadaceae</taxon>
        <taxon>Sphingomonas</taxon>
    </lineage>
</organism>
<feature type="domain" description="TonB-dependent receptor-like beta-barrel" evidence="5">
    <location>
        <begin position="247"/>
        <end position="638"/>
    </location>
</feature>
<evidence type="ECO:0000313" key="6">
    <source>
        <dbReference type="EMBL" id="GGA51426.1"/>
    </source>
</evidence>
<protein>
    <submittedName>
        <fullName evidence="6">TonB-dependent receptor</fullName>
    </submittedName>
</protein>
<dbReference type="InterPro" id="IPR036942">
    <property type="entry name" value="Beta-barrel_TonB_sf"/>
</dbReference>
<dbReference type="InterPro" id="IPR000531">
    <property type="entry name" value="Beta-barrel_TonB"/>
</dbReference>
<comment type="caution">
    <text evidence="6">The sequence shown here is derived from an EMBL/GenBank/DDBJ whole genome shotgun (WGS) entry which is preliminary data.</text>
</comment>
<comment type="subcellular location">
    <subcellularLocation>
        <location evidence="1">Cell outer membrane</location>
    </subcellularLocation>
</comment>
<evidence type="ECO:0000259" key="5">
    <source>
        <dbReference type="Pfam" id="PF00593"/>
    </source>
</evidence>
<evidence type="ECO:0000256" key="3">
    <source>
        <dbReference type="ARBA" id="ARBA00023237"/>
    </source>
</evidence>
<evidence type="ECO:0000256" key="1">
    <source>
        <dbReference type="ARBA" id="ARBA00004442"/>
    </source>
</evidence>
<keyword evidence="7" id="KW-1185">Reference proteome</keyword>
<evidence type="ECO:0000256" key="2">
    <source>
        <dbReference type="ARBA" id="ARBA00023136"/>
    </source>
</evidence>
<feature type="chain" id="PRO_5047439656" evidence="4">
    <location>
        <begin position="24"/>
        <end position="686"/>
    </location>
</feature>
<dbReference type="SUPFAM" id="SSF56935">
    <property type="entry name" value="Porins"/>
    <property type="match status" value="1"/>
</dbReference>
<dbReference type="RefSeq" id="WP_188447432.1">
    <property type="nucleotide sequence ID" value="NZ_BMDW01000012.1"/>
</dbReference>
<accession>A0ABQ1GWK8</accession>
<keyword evidence="6" id="KW-0675">Receptor</keyword>
<gene>
    <name evidence="6" type="ORF">GCM10011395_22250</name>
</gene>
<dbReference type="Pfam" id="PF00593">
    <property type="entry name" value="TonB_dep_Rec_b-barrel"/>
    <property type="match status" value="1"/>
</dbReference>
<reference evidence="7" key="1">
    <citation type="journal article" date="2019" name="Int. J. Syst. Evol. Microbiol.">
        <title>The Global Catalogue of Microorganisms (GCM) 10K type strain sequencing project: providing services to taxonomists for standard genome sequencing and annotation.</title>
        <authorList>
            <consortium name="The Broad Institute Genomics Platform"/>
            <consortium name="The Broad Institute Genome Sequencing Center for Infectious Disease"/>
            <person name="Wu L."/>
            <person name="Ma J."/>
        </authorList>
    </citation>
    <scope>NUCLEOTIDE SEQUENCE [LARGE SCALE GENOMIC DNA]</scope>
    <source>
        <strain evidence="7">CGMCC 1.10106</strain>
    </source>
</reference>
<keyword evidence="2" id="KW-0472">Membrane</keyword>
<dbReference type="Gene3D" id="2.40.170.20">
    <property type="entry name" value="TonB-dependent receptor, beta-barrel domain"/>
    <property type="match status" value="1"/>
</dbReference>
<keyword evidence="4" id="KW-0732">Signal</keyword>
<evidence type="ECO:0000313" key="7">
    <source>
        <dbReference type="Proteomes" id="UP000618591"/>
    </source>
</evidence>
<proteinExistence type="predicted"/>
<sequence length="686" mass="74586">MRQWAVWSGSAASVAAWPLAGMAQSVPAPATAPAAPDSAAPSSQAVLVYPASFFASSNPGTAFDMIQRLPGFTLDVGDLDSRGLAGASGNVLIDCSRPSSKSDNVADVLNRTTAVSVERIELIRGGVPRIDMRGRAVVANVILKRTPKTEIVAEGNAFVYDNGETGPSGKLSYTRRNGERVTEASLYASNDRGNTTSGTRDRTTPAGTVLQAAALDTVERYGSYDARGSIQRPLFGGKLQANAVLDYFQQHDTQTTTILVGSGDDERVREASYYPSGELGFTWTRERPRSTFELTGLQRLNHNTYRGRFDSVGSESLFVSRATAGESVLRATDTYRPGGAWTFEGGGEIAYNFRDSQSAFAADGVAVPLPNASVRVSEVRGEGFAQAVWNPQPKLTIDATMRVELSRIGQTGDVTRSRNFLFPKPKLLVTWLPKEGHQLRLRLEQEVAQLNFGDFAASSDLALGTISGGNADLRPSHSIAAEAVYERRFWKKGVFELTARHTELFDVIDSIPLAGGFTATGNIGHARSNVVRAALTLPFDKLGLKDGLLKLNSAYRQSSVTDPLTGIPRTLAYQQRFDCNVGFTQDVKGGRFQFGFEHGCDVARVTGYRIDEVRIGRAPPFAYVYGQWKPTSDLTLRLDLGHLVNGSSATLRDVYDGPRTVAPLLFREERATRRGRYAYLQVRKVL</sequence>
<dbReference type="Proteomes" id="UP000618591">
    <property type="component" value="Unassembled WGS sequence"/>
</dbReference>